<dbReference type="PRINTS" id="PR00455">
    <property type="entry name" value="HTHTETR"/>
</dbReference>
<keyword evidence="5" id="KW-1185">Reference proteome</keyword>
<gene>
    <name evidence="4" type="ORF">FDY95_24290</name>
</gene>
<dbReference type="InterPro" id="IPR050109">
    <property type="entry name" value="HTH-type_TetR-like_transc_reg"/>
</dbReference>
<dbReference type="AlphaFoldDB" id="A0A5R8WIM9"/>
<organism evidence="4 5">
    <name type="scientific">Hymenobacter jeollabukensis</name>
    <dbReference type="NCBI Taxonomy" id="2025313"/>
    <lineage>
        <taxon>Bacteria</taxon>
        <taxon>Pseudomonadati</taxon>
        <taxon>Bacteroidota</taxon>
        <taxon>Cytophagia</taxon>
        <taxon>Cytophagales</taxon>
        <taxon>Hymenobacteraceae</taxon>
        <taxon>Hymenobacter</taxon>
    </lineage>
</organism>
<dbReference type="InterPro" id="IPR001647">
    <property type="entry name" value="HTH_TetR"/>
</dbReference>
<evidence type="ECO:0000313" key="5">
    <source>
        <dbReference type="Proteomes" id="UP000305517"/>
    </source>
</evidence>
<feature type="domain" description="HTH tetR-type" evidence="3">
    <location>
        <begin position="8"/>
        <end position="68"/>
    </location>
</feature>
<dbReference type="PANTHER" id="PTHR30328:SF54">
    <property type="entry name" value="HTH-TYPE TRANSCRIPTIONAL REPRESSOR SCO4008"/>
    <property type="match status" value="1"/>
</dbReference>
<evidence type="ECO:0000256" key="2">
    <source>
        <dbReference type="PROSITE-ProRule" id="PRU00335"/>
    </source>
</evidence>
<proteinExistence type="predicted"/>
<dbReference type="EMBL" id="VAJM01000018">
    <property type="protein sequence ID" value="TLM88484.1"/>
    <property type="molecule type" value="Genomic_DNA"/>
</dbReference>
<sequence length="204" mass="23436">MTEQPTKLSTEEQILEAAQAVFLEKGLAGARMQEIADRAGINKALLHYYFRSKEKLSALIIERAISVILPRVMAVLDTDLELFDKIRLVVDTYLTFVSRNSFLPLFIVNEVNRNPHFFFRAVVEKERTHLDKFRRQVDEAVAQGRIHPISSAQLFMNVMSLVIFPFLGKPIIQAGLGLSEEDFKREMENRRTEVAEFVIRAIRA</sequence>
<feature type="DNA-binding region" description="H-T-H motif" evidence="2">
    <location>
        <begin position="31"/>
        <end position="50"/>
    </location>
</feature>
<dbReference type="GO" id="GO:0003677">
    <property type="term" value="F:DNA binding"/>
    <property type="evidence" value="ECO:0007669"/>
    <property type="project" value="UniProtKB-UniRule"/>
</dbReference>
<dbReference type="InterPro" id="IPR009057">
    <property type="entry name" value="Homeodomain-like_sf"/>
</dbReference>
<dbReference type="OrthoDB" id="9789566at2"/>
<accession>A0A5R8WIM9</accession>
<dbReference type="Gene3D" id="1.10.357.10">
    <property type="entry name" value="Tetracycline Repressor, domain 2"/>
    <property type="match status" value="1"/>
</dbReference>
<keyword evidence="1 2" id="KW-0238">DNA-binding</keyword>
<dbReference type="PROSITE" id="PS50977">
    <property type="entry name" value="HTH_TETR_2"/>
    <property type="match status" value="1"/>
</dbReference>
<protein>
    <submittedName>
        <fullName evidence="4">TetR/AcrR family transcriptional regulator</fullName>
    </submittedName>
</protein>
<evidence type="ECO:0000313" key="4">
    <source>
        <dbReference type="EMBL" id="TLM88484.1"/>
    </source>
</evidence>
<dbReference type="SUPFAM" id="SSF48498">
    <property type="entry name" value="Tetracyclin repressor-like, C-terminal domain"/>
    <property type="match status" value="1"/>
</dbReference>
<name>A0A5R8WIM9_9BACT</name>
<dbReference type="Proteomes" id="UP000305517">
    <property type="component" value="Unassembled WGS sequence"/>
</dbReference>
<dbReference type="Pfam" id="PF00440">
    <property type="entry name" value="TetR_N"/>
    <property type="match status" value="1"/>
</dbReference>
<comment type="caution">
    <text evidence="4">The sequence shown here is derived from an EMBL/GenBank/DDBJ whole genome shotgun (WGS) entry which is preliminary data.</text>
</comment>
<reference evidence="4 5" key="1">
    <citation type="submission" date="2019-05" db="EMBL/GenBank/DDBJ databases">
        <title>Hymenobacter edaphi sp. nov., isolated from abandoned arsenic-contaminated farmland soil.</title>
        <authorList>
            <person name="Nie L."/>
        </authorList>
    </citation>
    <scope>NUCLEOTIDE SEQUENCE [LARGE SCALE GENOMIC DNA]</scope>
    <source>
        <strain evidence="4 5">1-3-3-8</strain>
    </source>
</reference>
<evidence type="ECO:0000259" key="3">
    <source>
        <dbReference type="PROSITE" id="PS50977"/>
    </source>
</evidence>
<dbReference type="RefSeq" id="WP_138082033.1">
    <property type="nucleotide sequence ID" value="NZ_VAJM01000018.1"/>
</dbReference>
<dbReference type="InterPro" id="IPR036271">
    <property type="entry name" value="Tet_transcr_reg_TetR-rel_C_sf"/>
</dbReference>
<dbReference type="PANTHER" id="PTHR30328">
    <property type="entry name" value="TRANSCRIPTIONAL REPRESSOR"/>
    <property type="match status" value="1"/>
</dbReference>
<evidence type="ECO:0000256" key="1">
    <source>
        <dbReference type="ARBA" id="ARBA00023125"/>
    </source>
</evidence>
<dbReference type="SUPFAM" id="SSF46689">
    <property type="entry name" value="Homeodomain-like"/>
    <property type="match status" value="1"/>
</dbReference>